<comment type="subunit">
    <text evidence="5">Binds to both phosphatidylinositol (PI) and phosphatidylinositol 3,5-bisphosphate (PIP2).</text>
</comment>
<comment type="similarity">
    <text evidence="4">Belongs to the AB hydrolase superfamily. Lipase family.</text>
</comment>
<dbReference type="GO" id="GO:0006660">
    <property type="term" value="P:phosphatidylserine catabolic process"/>
    <property type="evidence" value="ECO:0007669"/>
    <property type="project" value="TreeGrafter"/>
</dbReference>
<dbReference type="InterPro" id="IPR029058">
    <property type="entry name" value="AB_hydrolase_fold"/>
</dbReference>
<reference evidence="20 21" key="1">
    <citation type="submission" date="2017-01" db="EMBL/GenBank/DDBJ databases">
        <authorList>
            <person name="Mah S.A."/>
            <person name="Swanson W.J."/>
            <person name="Moy G.W."/>
            <person name="Vacquier V.D."/>
        </authorList>
    </citation>
    <scope>NUCLEOTIDE SEQUENCE [LARGE SCALE GENOMIC DNA]</scope>
    <source>
        <strain evidence="20 21">GSMNP</strain>
    </source>
</reference>
<dbReference type="GO" id="GO:0032585">
    <property type="term" value="C:multivesicular body membrane"/>
    <property type="evidence" value="ECO:0007669"/>
    <property type="project" value="UniProtKB-SubCell"/>
</dbReference>
<gene>
    <name evidence="20" type="ORF">AYI70_g3957</name>
</gene>
<evidence type="ECO:0000256" key="16">
    <source>
        <dbReference type="ARBA" id="ARBA00023180"/>
    </source>
</evidence>
<dbReference type="GO" id="GO:0005775">
    <property type="term" value="C:vacuolar lumen"/>
    <property type="evidence" value="ECO:0007669"/>
    <property type="project" value="TreeGrafter"/>
</dbReference>
<dbReference type="InterPro" id="IPR050805">
    <property type="entry name" value="ATG15_Lipase"/>
</dbReference>
<keyword evidence="21" id="KW-1185">Reference proteome</keyword>
<dbReference type="SUPFAM" id="SSF53474">
    <property type="entry name" value="alpha/beta-Hydrolases"/>
    <property type="match status" value="1"/>
</dbReference>
<dbReference type="Proteomes" id="UP000187283">
    <property type="component" value="Unassembled WGS sequence"/>
</dbReference>
<protein>
    <recommendedName>
        <fullName evidence="6">triacylglycerol lipase</fullName>
        <ecNumber evidence="6">3.1.1.3</ecNumber>
    </recommendedName>
    <alternativeName>
        <fullName evidence="18">Autophagy-related protein 15</fullName>
    </alternativeName>
</protein>
<dbReference type="InterPro" id="IPR002921">
    <property type="entry name" value="Fungal_lipase-type"/>
</dbReference>
<evidence type="ECO:0000256" key="3">
    <source>
        <dbReference type="ARBA" id="ARBA00004343"/>
    </source>
</evidence>
<evidence type="ECO:0000256" key="15">
    <source>
        <dbReference type="ARBA" id="ARBA00023136"/>
    </source>
</evidence>
<evidence type="ECO:0000256" key="4">
    <source>
        <dbReference type="ARBA" id="ARBA00010701"/>
    </source>
</evidence>
<accession>A0A1R1Y1B2</accession>
<evidence type="ECO:0000256" key="5">
    <source>
        <dbReference type="ARBA" id="ARBA00011137"/>
    </source>
</evidence>
<evidence type="ECO:0000313" key="20">
    <source>
        <dbReference type="EMBL" id="OMJ20693.1"/>
    </source>
</evidence>
<keyword evidence="7" id="KW-0812">Transmembrane</keyword>
<evidence type="ECO:0000256" key="18">
    <source>
        <dbReference type="ARBA" id="ARBA00029828"/>
    </source>
</evidence>
<dbReference type="OrthoDB" id="58570at2759"/>
<dbReference type="PANTHER" id="PTHR47175:SF2">
    <property type="entry name" value="LIPASE ATG15-RELATED"/>
    <property type="match status" value="1"/>
</dbReference>
<evidence type="ECO:0000256" key="11">
    <source>
        <dbReference type="ARBA" id="ARBA00022968"/>
    </source>
</evidence>
<keyword evidence="11" id="KW-0735">Signal-anchor</keyword>
<organism evidence="20 21">
    <name type="scientific">Smittium culicis</name>
    <dbReference type="NCBI Taxonomy" id="133412"/>
    <lineage>
        <taxon>Eukaryota</taxon>
        <taxon>Fungi</taxon>
        <taxon>Fungi incertae sedis</taxon>
        <taxon>Zoopagomycota</taxon>
        <taxon>Kickxellomycotina</taxon>
        <taxon>Harpellomycetes</taxon>
        <taxon>Harpellales</taxon>
        <taxon>Legeriomycetaceae</taxon>
        <taxon>Smittium</taxon>
    </lineage>
</organism>
<comment type="catalytic activity">
    <reaction evidence="1">
        <text>a triacylglycerol + H2O = a diacylglycerol + a fatty acid + H(+)</text>
        <dbReference type="Rhea" id="RHEA:12044"/>
        <dbReference type="ChEBI" id="CHEBI:15377"/>
        <dbReference type="ChEBI" id="CHEBI:15378"/>
        <dbReference type="ChEBI" id="CHEBI:17855"/>
        <dbReference type="ChEBI" id="CHEBI:18035"/>
        <dbReference type="ChEBI" id="CHEBI:28868"/>
        <dbReference type="EC" id="3.1.1.3"/>
    </reaction>
</comment>
<dbReference type="GO" id="GO:0034496">
    <property type="term" value="P:multivesicular body membrane disassembly"/>
    <property type="evidence" value="ECO:0007669"/>
    <property type="project" value="TreeGrafter"/>
</dbReference>
<evidence type="ECO:0000256" key="10">
    <source>
        <dbReference type="ARBA" id="ARBA00022963"/>
    </source>
</evidence>
<keyword evidence="9" id="KW-0378">Hydrolase</keyword>
<keyword evidence="10" id="KW-0442">Lipid degradation</keyword>
<proteinExistence type="inferred from homology"/>
<evidence type="ECO:0000256" key="9">
    <source>
        <dbReference type="ARBA" id="ARBA00022801"/>
    </source>
</evidence>
<comment type="function">
    <text evidence="17">Lipase which is essential for lysis of subvacuolar cytoplasm to vacuole targeted bodies and intravacuolar autophagic bodies. Involved in the lysis of intravacuolar multivesicular body (MVB) vesicles. The intravacuolar membrane disintegration by ATG15 is critical to life span extension.</text>
</comment>
<evidence type="ECO:0000256" key="8">
    <source>
        <dbReference type="ARBA" id="ARBA00022753"/>
    </source>
</evidence>
<comment type="subcellular location">
    <subcellularLocation>
        <location evidence="3">Endosome</location>
        <location evidence="3">Multivesicular body membrane</location>
        <topology evidence="3">Single-pass type II membrane protein</topology>
    </subcellularLocation>
    <subcellularLocation>
        <location evidence="2">Prevacuolar compartment membrane</location>
        <topology evidence="2">Single-pass type II membrane protein</topology>
    </subcellularLocation>
</comment>
<evidence type="ECO:0000256" key="17">
    <source>
        <dbReference type="ARBA" id="ARBA00024663"/>
    </source>
</evidence>
<evidence type="ECO:0000259" key="19">
    <source>
        <dbReference type="Pfam" id="PF01764"/>
    </source>
</evidence>
<dbReference type="CDD" id="cd00519">
    <property type="entry name" value="Lipase_3"/>
    <property type="match status" value="1"/>
</dbReference>
<evidence type="ECO:0000256" key="13">
    <source>
        <dbReference type="ARBA" id="ARBA00023006"/>
    </source>
</evidence>
<dbReference type="AlphaFoldDB" id="A0A1R1Y1B2"/>
<keyword evidence="12" id="KW-1133">Transmembrane helix</keyword>
<evidence type="ECO:0000256" key="7">
    <source>
        <dbReference type="ARBA" id="ARBA00022692"/>
    </source>
</evidence>
<dbReference type="GO" id="GO:0004806">
    <property type="term" value="F:triacylglycerol lipase activity"/>
    <property type="evidence" value="ECO:0007669"/>
    <property type="project" value="UniProtKB-EC"/>
</dbReference>
<evidence type="ECO:0000256" key="2">
    <source>
        <dbReference type="ARBA" id="ARBA00004270"/>
    </source>
</evidence>
<dbReference type="PANTHER" id="PTHR47175">
    <property type="entry name" value="LIPASE ATG15-RELATED"/>
    <property type="match status" value="1"/>
</dbReference>
<evidence type="ECO:0000256" key="14">
    <source>
        <dbReference type="ARBA" id="ARBA00023098"/>
    </source>
</evidence>
<dbReference type="EMBL" id="LSSN01001176">
    <property type="protein sequence ID" value="OMJ20693.1"/>
    <property type="molecule type" value="Genomic_DNA"/>
</dbReference>
<keyword evidence="15" id="KW-0472">Membrane</keyword>
<dbReference type="GO" id="GO:0034727">
    <property type="term" value="P:piecemeal microautophagy of the nucleus"/>
    <property type="evidence" value="ECO:0007669"/>
    <property type="project" value="TreeGrafter"/>
</dbReference>
<evidence type="ECO:0000256" key="1">
    <source>
        <dbReference type="ARBA" id="ARBA00001024"/>
    </source>
</evidence>
<keyword evidence="13" id="KW-0072">Autophagy</keyword>
<name>A0A1R1Y1B2_9FUNG</name>
<dbReference type="STRING" id="133412.A0A1R1Y1B2"/>
<dbReference type="Gene3D" id="3.40.50.1820">
    <property type="entry name" value="alpha/beta hydrolase"/>
    <property type="match status" value="1"/>
</dbReference>
<evidence type="ECO:0000256" key="6">
    <source>
        <dbReference type="ARBA" id="ARBA00013279"/>
    </source>
</evidence>
<comment type="caution">
    <text evidence="20">The sequence shown here is derived from an EMBL/GenBank/DDBJ whole genome shotgun (WGS) entry which is preliminary data.</text>
</comment>
<dbReference type="GO" id="GO:0004620">
    <property type="term" value="F:phospholipase activity"/>
    <property type="evidence" value="ECO:0007669"/>
    <property type="project" value="TreeGrafter"/>
</dbReference>
<evidence type="ECO:0000313" key="21">
    <source>
        <dbReference type="Proteomes" id="UP000187283"/>
    </source>
</evidence>
<feature type="domain" description="Fungal lipase-type" evidence="19">
    <location>
        <begin position="306"/>
        <end position="339"/>
    </location>
</feature>
<dbReference type="EC" id="3.1.1.3" evidence="6"/>
<dbReference type="GO" id="GO:0046461">
    <property type="term" value="P:neutral lipid catabolic process"/>
    <property type="evidence" value="ECO:0007669"/>
    <property type="project" value="TreeGrafter"/>
</dbReference>
<keyword evidence="8" id="KW-0967">Endosome</keyword>
<sequence>MGTKYALSLSHLLRLGRKDILFNYSSNNSDFYKSSFPLRLVKRTVSSGNSKSKAHTSHYQKFQSRFANSQNNDLLFNDYPKSLNSKTTSEFLLSLRKSFISSEIGLNRSFWLPDNSSVHNSYSAPNSNYNIKKNQKLLKRSKSYPTKYKDEVFSISNNGKWKYNINDGLLIPDTNDKETLINLGLMASNAYKDNSQDDWNHLGENWKNDTSFGWDSDGLRGHVFASENNEVIAISFKGTSASLFFVGGGETSAKDKLNDNRLFSCCCARVDYTWSTVCDCYSGGNKCNLSCLQQSLDSEDLYFYSAAKIIEDVANKYPNSYIVLTGHSLGGSIAALMGLTFGLPVIAFEAPGDKLAASRLHLPSPPAMDLYKLPIYHIGHNTDPIYTGSCTGGSSSCYYAGYAMESKCHIGNQCLFDTATVLGWRPDIRHHRMDDVIKYVLEPWGTDSANASFPVCAPQADCVECGLWEFNDD</sequence>
<evidence type="ECO:0000256" key="12">
    <source>
        <dbReference type="ARBA" id="ARBA00022989"/>
    </source>
</evidence>
<keyword evidence="16" id="KW-0325">Glycoprotein</keyword>
<dbReference type="Pfam" id="PF01764">
    <property type="entry name" value="Lipase_3"/>
    <property type="match status" value="1"/>
</dbReference>
<keyword evidence="14" id="KW-0443">Lipid metabolism</keyword>